<dbReference type="AlphaFoldDB" id="A0A6C0AF39"/>
<name>A0A6C0AF39_9ZZZZ</name>
<accession>A0A6C0AF39</accession>
<protein>
    <submittedName>
        <fullName evidence="1">Uncharacterized protein</fullName>
    </submittedName>
</protein>
<dbReference type="EMBL" id="MN740596">
    <property type="protein sequence ID" value="QHS78378.1"/>
    <property type="molecule type" value="Genomic_DNA"/>
</dbReference>
<proteinExistence type="predicted"/>
<reference evidence="1" key="1">
    <citation type="journal article" date="2020" name="Nature">
        <title>Giant virus diversity and host interactions through global metagenomics.</title>
        <authorList>
            <person name="Schulz F."/>
            <person name="Roux S."/>
            <person name="Paez-Espino D."/>
            <person name="Jungbluth S."/>
            <person name="Walsh D.A."/>
            <person name="Denef V.J."/>
            <person name="McMahon K.D."/>
            <person name="Konstantinidis K.T."/>
            <person name="Eloe-Fadrosh E.A."/>
            <person name="Kyrpides N.C."/>
            <person name="Woyke T."/>
        </authorList>
    </citation>
    <scope>NUCLEOTIDE SEQUENCE</scope>
    <source>
        <strain evidence="1">GVMAG-S-1021933-23</strain>
    </source>
</reference>
<evidence type="ECO:0000313" key="1">
    <source>
        <dbReference type="EMBL" id="QHS78378.1"/>
    </source>
</evidence>
<organism evidence="1">
    <name type="scientific">viral metagenome</name>
    <dbReference type="NCBI Taxonomy" id="1070528"/>
    <lineage>
        <taxon>unclassified sequences</taxon>
        <taxon>metagenomes</taxon>
        <taxon>organismal metagenomes</taxon>
    </lineage>
</organism>
<sequence length="305" mass="35743">MSKKSFTVLVANTYYPLYSDNEIVDYSKTTKEKPEAKIRASAKNDEIIVHPIFLELEGICKDPYWKSILIKASKGKFNKGLQFKNDLLTYKIKNKIFSSELSINNIYKSLDDFIFFMNENVGILSPEDIEKKNKNLKNKIEKLSVQEITSWTQVKKDLYKTSLINKYIDLYNEEIIKDGENPLTEHQKENMKSKILLGLNTNFLNNENIEIKNGFITNIVGLIRLDNGYFDLEFEKYNLKIKKQKLKKEEDEEINTVMSCTNKDPEVFGTNKNDTPDFLKLWIKMLKGLEKRTVKYRKKVKIEND</sequence>